<name>A0ABW1LBA8_9BACL</name>
<dbReference type="Proteomes" id="UP001596170">
    <property type="component" value="Unassembled WGS sequence"/>
</dbReference>
<proteinExistence type="predicted"/>
<dbReference type="RefSeq" id="WP_377735324.1">
    <property type="nucleotide sequence ID" value="NZ_JBHSRI010000025.1"/>
</dbReference>
<evidence type="ECO:0000256" key="1">
    <source>
        <dbReference type="SAM" id="MobiDB-lite"/>
    </source>
</evidence>
<keyword evidence="2" id="KW-1133">Transmembrane helix</keyword>
<keyword evidence="2" id="KW-0812">Transmembrane</keyword>
<feature type="transmembrane region" description="Helical" evidence="2">
    <location>
        <begin position="51"/>
        <end position="74"/>
    </location>
</feature>
<accession>A0ABW1LBA8</accession>
<keyword evidence="4" id="KW-1185">Reference proteome</keyword>
<sequence>MLNKQQREFRKAMAEKEKQQSKSRRRDVYSYREDRYESEKPRRITTYKKPFLQIGGIVGLLVLLWNVYALSTWVNPQPPISLSLPRNTAASAQSGDAIHDYILRTSEIDTKLNDDINTLMNHYNQNVLTITKVDEIVQHLYLLQAQTATLDSRLQPLKSYYDDQFKLVHKMTDTLKRQKSQTTHDELTLLSSHFNQNSSQRQLKMIMIFQAENIAYELNGNGTITYEYTK</sequence>
<keyword evidence="2" id="KW-0472">Membrane</keyword>
<feature type="region of interest" description="Disordered" evidence="1">
    <location>
        <begin position="1"/>
        <end position="35"/>
    </location>
</feature>
<gene>
    <name evidence="3" type="ORF">ACFPYN_15165</name>
</gene>
<organism evidence="3 4">
    <name type="scientific">Paenisporosarcina macmurdoensis</name>
    <dbReference type="NCBI Taxonomy" id="212659"/>
    <lineage>
        <taxon>Bacteria</taxon>
        <taxon>Bacillati</taxon>
        <taxon>Bacillota</taxon>
        <taxon>Bacilli</taxon>
        <taxon>Bacillales</taxon>
        <taxon>Caryophanaceae</taxon>
        <taxon>Paenisporosarcina</taxon>
    </lineage>
</organism>
<comment type="caution">
    <text evidence="3">The sequence shown here is derived from an EMBL/GenBank/DDBJ whole genome shotgun (WGS) entry which is preliminary data.</text>
</comment>
<reference evidence="4" key="1">
    <citation type="journal article" date="2019" name="Int. J. Syst. Evol. Microbiol.">
        <title>The Global Catalogue of Microorganisms (GCM) 10K type strain sequencing project: providing services to taxonomists for standard genome sequencing and annotation.</title>
        <authorList>
            <consortium name="The Broad Institute Genomics Platform"/>
            <consortium name="The Broad Institute Genome Sequencing Center for Infectious Disease"/>
            <person name="Wu L."/>
            <person name="Ma J."/>
        </authorList>
    </citation>
    <scope>NUCLEOTIDE SEQUENCE [LARGE SCALE GENOMIC DNA]</scope>
    <source>
        <strain evidence="4">CCUG 54527</strain>
    </source>
</reference>
<evidence type="ECO:0000313" key="3">
    <source>
        <dbReference type="EMBL" id="MFC6040766.1"/>
    </source>
</evidence>
<evidence type="ECO:0000313" key="4">
    <source>
        <dbReference type="Proteomes" id="UP001596170"/>
    </source>
</evidence>
<dbReference type="EMBL" id="JBHSRI010000025">
    <property type="protein sequence ID" value="MFC6040766.1"/>
    <property type="molecule type" value="Genomic_DNA"/>
</dbReference>
<protein>
    <submittedName>
        <fullName evidence="3">Uncharacterized protein</fullName>
    </submittedName>
</protein>
<evidence type="ECO:0000256" key="2">
    <source>
        <dbReference type="SAM" id="Phobius"/>
    </source>
</evidence>